<dbReference type="EMBL" id="CP115396">
    <property type="protein sequence ID" value="WBO84823.1"/>
    <property type="molecule type" value="Genomic_DNA"/>
</dbReference>
<keyword evidence="1" id="KW-0732">Signal</keyword>
<evidence type="ECO:0000313" key="3">
    <source>
        <dbReference type="Proteomes" id="UP001211872"/>
    </source>
</evidence>
<reference evidence="2 3" key="1">
    <citation type="journal article" date="2011" name="Int. J. Syst. Evol. Microbiol.">
        <title>Hymenobacter yonginensis sp. nov., isolated from a mesotrophic artificial lake.</title>
        <authorList>
            <person name="Joung Y."/>
            <person name="Cho S.H."/>
            <person name="Kim H."/>
            <person name="Kim S.B."/>
            <person name="Joh K."/>
        </authorList>
    </citation>
    <scope>NUCLEOTIDE SEQUENCE [LARGE SCALE GENOMIC DNA]</scope>
    <source>
        <strain evidence="2 3">KCTC 22745</strain>
    </source>
</reference>
<dbReference type="SUPFAM" id="SSF56925">
    <property type="entry name" value="OMPA-like"/>
    <property type="match status" value="1"/>
</dbReference>
<feature type="chain" id="PRO_5045072108" description="DUF2490 domain-containing protein" evidence="1">
    <location>
        <begin position="20"/>
        <end position="234"/>
    </location>
</feature>
<proteinExistence type="predicted"/>
<keyword evidence="3" id="KW-1185">Reference proteome</keyword>
<sequence length="234" mass="26645">MKTTSSFLLVLALPFTAVAQAPADTATTYRHQLGLTASPVLDGFFKNNRSLPLGLIYKRQLTSNKALRMRLVGQYSRRDTANYAQVKDGTGTWEWQLNAYAGYEWQRSISSRFQWFYGLELGGGVGRRNQREVVAWSNANGPYEYDSRYTSKRWQVEARPFAGLQFFITPRWSVLAETAAPLTYRRLNDQLLNTGMQTLPDGSYVPGYGTAFYKNTHTTFAWRPVQLIGTSFDF</sequence>
<feature type="signal peptide" evidence="1">
    <location>
        <begin position="1"/>
        <end position="19"/>
    </location>
</feature>
<organism evidence="2 3">
    <name type="scientific">Hymenobacter yonginensis</name>
    <dbReference type="NCBI Taxonomy" id="748197"/>
    <lineage>
        <taxon>Bacteria</taxon>
        <taxon>Pseudomonadati</taxon>
        <taxon>Bacteroidota</taxon>
        <taxon>Cytophagia</taxon>
        <taxon>Cytophagales</taxon>
        <taxon>Hymenobacteraceae</taxon>
        <taxon>Hymenobacter</taxon>
    </lineage>
</organism>
<evidence type="ECO:0008006" key="4">
    <source>
        <dbReference type="Google" id="ProtNLM"/>
    </source>
</evidence>
<dbReference type="InterPro" id="IPR011250">
    <property type="entry name" value="OMP/PagP_B-barrel"/>
</dbReference>
<evidence type="ECO:0000313" key="2">
    <source>
        <dbReference type="EMBL" id="WBO84823.1"/>
    </source>
</evidence>
<dbReference type="Proteomes" id="UP001211872">
    <property type="component" value="Chromosome"/>
</dbReference>
<gene>
    <name evidence="2" type="ORF">O9Z63_00950</name>
</gene>
<name>A0ABY7PNM7_9BACT</name>
<accession>A0ABY7PNM7</accession>
<evidence type="ECO:0000256" key="1">
    <source>
        <dbReference type="SAM" id="SignalP"/>
    </source>
</evidence>
<protein>
    <recommendedName>
        <fullName evidence="4">DUF2490 domain-containing protein</fullName>
    </recommendedName>
</protein>
<dbReference type="RefSeq" id="WP_270127378.1">
    <property type="nucleotide sequence ID" value="NZ_CP115396.1"/>
</dbReference>